<dbReference type="InterPro" id="IPR044855">
    <property type="entry name" value="CoA-Trfase_III_dom3_sf"/>
</dbReference>
<dbReference type="Proteomes" id="UP000681594">
    <property type="component" value="Unassembled WGS sequence"/>
</dbReference>
<dbReference type="PANTHER" id="PTHR48207:SF3">
    <property type="entry name" value="SUCCINATE--HYDROXYMETHYLGLUTARATE COA-TRANSFERASE"/>
    <property type="match status" value="1"/>
</dbReference>
<dbReference type="InterPro" id="IPR003673">
    <property type="entry name" value="CoA-Trfase_fam_III"/>
</dbReference>
<sequence length="415" mass="43907">MAQGEHGGPPPLMAGVRVLDLSRLVAGNILTASLADLGAEVIKVETPRGGDELRAWRTAGVSTHWKAYSRGKKSLAVDLRSEAGKALLLRLAARSEALVENFRPGTLEKMGIGPEQLHAVNPRLIIARISGWGQSGPWRHRPGFGSLVEGLSGFAAMNGFGDREPVLPPFPLADSVTGLYGALGIAAALRQAERTGTGRVLDLSLFDSVFSVLGPLALDHQVTGRAPLRQGSRAPSHAPRNVYRTSDDRWIALSAGMQGAVERLFAAIGQPQLIEDPRFSTPEARQSHVDALDALIGEVIATRTLDANLALFEAADVTAGAVLDATELHEHPYIRERGALVALPDEELGSALVHAPPIRFEDGKPSAIAAPAPALGEHSAEILRAALEMPEAEIEQLLATGVIAIPPSSRNEQSG</sequence>
<organism evidence="2 3">
    <name type="scientific">Pararoseomonas baculiformis</name>
    <dbReference type="NCBI Taxonomy" id="2820812"/>
    <lineage>
        <taxon>Bacteria</taxon>
        <taxon>Pseudomonadati</taxon>
        <taxon>Pseudomonadota</taxon>
        <taxon>Alphaproteobacteria</taxon>
        <taxon>Acetobacterales</taxon>
        <taxon>Acetobacteraceae</taxon>
        <taxon>Pararoseomonas</taxon>
    </lineage>
</organism>
<evidence type="ECO:0000313" key="2">
    <source>
        <dbReference type="EMBL" id="MBP0446965.1"/>
    </source>
</evidence>
<dbReference type="Gene3D" id="3.30.1540.10">
    <property type="entry name" value="formyl-coa transferase, domain 3"/>
    <property type="match status" value="1"/>
</dbReference>
<dbReference type="GO" id="GO:0016740">
    <property type="term" value="F:transferase activity"/>
    <property type="evidence" value="ECO:0007669"/>
    <property type="project" value="UniProtKB-KW"/>
</dbReference>
<dbReference type="SUPFAM" id="SSF89796">
    <property type="entry name" value="CoA-transferase family III (CaiB/BaiF)"/>
    <property type="match status" value="1"/>
</dbReference>
<comment type="caution">
    <text evidence="2">The sequence shown here is derived from an EMBL/GenBank/DDBJ whole genome shotgun (WGS) entry which is preliminary data.</text>
</comment>
<dbReference type="InterPro" id="IPR050483">
    <property type="entry name" value="CoA-transferase_III_domain"/>
</dbReference>
<keyword evidence="1 2" id="KW-0808">Transferase</keyword>
<dbReference type="EMBL" id="JAGIZB010000023">
    <property type="protein sequence ID" value="MBP0446965.1"/>
    <property type="molecule type" value="Genomic_DNA"/>
</dbReference>
<dbReference type="RefSeq" id="WP_209381232.1">
    <property type="nucleotide sequence ID" value="NZ_JAGIZB010000023.1"/>
</dbReference>
<gene>
    <name evidence="2" type="ORF">J8J14_19495</name>
</gene>
<dbReference type="Gene3D" id="3.40.50.10540">
    <property type="entry name" value="Crotonobetainyl-coa:carnitine coa-transferase, domain 1"/>
    <property type="match status" value="1"/>
</dbReference>
<evidence type="ECO:0000313" key="3">
    <source>
        <dbReference type="Proteomes" id="UP000681594"/>
    </source>
</evidence>
<name>A0ABS4AKE0_9PROT</name>
<protein>
    <submittedName>
        <fullName evidence="2">CoA transferase</fullName>
    </submittedName>
</protein>
<evidence type="ECO:0000256" key="1">
    <source>
        <dbReference type="ARBA" id="ARBA00022679"/>
    </source>
</evidence>
<keyword evidence="3" id="KW-1185">Reference proteome</keyword>
<accession>A0ABS4AKE0</accession>
<reference evidence="2 3" key="1">
    <citation type="submission" date="2021-03" db="EMBL/GenBank/DDBJ databases">
        <authorList>
            <person name="So Y."/>
        </authorList>
    </citation>
    <scope>NUCLEOTIDE SEQUENCE [LARGE SCALE GENOMIC DNA]</scope>
    <source>
        <strain evidence="2 3">SSH11</strain>
    </source>
</reference>
<dbReference type="InterPro" id="IPR023606">
    <property type="entry name" value="CoA-Trfase_III_dom_1_sf"/>
</dbReference>
<dbReference type="PANTHER" id="PTHR48207">
    <property type="entry name" value="SUCCINATE--HYDROXYMETHYLGLUTARATE COA-TRANSFERASE"/>
    <property type="match status" value="1"/>
</dbReference>
<dbReference type="Pfam" id="PF02515">
    <property type="entry name" value="CoA_transf_3"/>
    <property type="match status" value="1"/>
</dbReference>
<proteinExistence type="predicted"/>